<dbReference type="NCBIfam" id="NF003091">
    <property type="entry name" value="PRK04017.1-2"/>
    <property type="match status" value="1"/>
</dbReference>
<dbReference type="PROSITE" id="PS50880">
    <property type="entry name" value="TOPRIM"/>
    <property type="match status" value="1"/>
</dbReference>
<dbReference type="Proteomes" id="UP000885936">
    <property type="component" value="Unassembled WGS sequence"/>
</dbReference>
<dbReference type="PATRIC" id="fig|1839936.3.peg.935"/>
<evidence type="ECO:0000259" key="2">
    <source>
        <dbReference type="PROSITE" id="PS50880"/>
    </source>
</evidence>
<dbReference type="InterPro" id="IPR022972">
    <property type="entry name" value="UPF0292"/>
</dbReference>
<evidence type="ECO:0000313" key="3">
    <source>
        <dbReference type="EMBL" id="HEC57535.1"/>
    </source>
</evidence>
<dbReference type="EMBL" id="DRIE01000109">
    <property type="protein sequence ID" value="HEC57535.1"/>
    <property type="molecule type" value="Genomic_DNA"/>
</dbReference>
<dbReference type="HAMAP" id="MF_01095">
    <property type="entry name" value="UPF0292"/>
    <property type="match status" value="1"/>
</dbReference>
<dbReference type="Pfam" id="PF01751">
    <property type="entry name" value="Toprim"/>
    <property type="match status" value="1"/>
</dbReference>
<proteinExistence type="inferred from homology"/>
<dbReference type="PANTHER" id="PTHR39964:SF2">
    <property type="entry name" value="UPF0292 PROTEIN MJ1624"/>
    <property type="match status" value="1"/>
</dbReference>
<accession>A0A1F2P6Y5</accession>
<dbReference type="SMART" id="SM00493">
    <property type="entry name" value="TOPRIM"/>
    <property type="match status" value="1"/>
</dbReference>
<comment type="caution">
    <text evidence="4">The sequence shown here is derived from an EMBL/GenBank/DDBJ whole genome shotgun (WGS) entry which is preliminary data.</text>
</comment>
<sequence length="154" mass="17730">MNGQERLERIQEVLIEIDERLENGAILIVEGKKDRESLLRLGIRDSIMMVSQMPLLDLSEAVYRNTKDVILLTDWDRRGDQIASLISKYLRSMGLIPDCRLRGILRALVKKEIKDVESLDKYVMRLESSIKGWPPTGLSSDYHSTHSHIPELRS</sequence>
<organism evidence="4 5">
    <name type="scientific">Candidatus Syntropharchaeum butanivorans</name>
    <dbReference type="NCBI Taxonomy" id="1839936"/>
    <lineage>
        <taxon>Archaea</taxon>
        <taxon>Methanobacteriati</taxon>
        <taxon>Methanobacteriota</taxon>
        <taxon>Stenosarchaea group</taxon>
        <taxon>Methanomicrobia</taxon>
        <taxon>Methanosarcinales</taxon>
        <taxon>ANME-2 cluster</taxon>
        <taxon>Candidatus Syntropharchaeum</taxon>
    </lineage>
</organism>
<dbReference type="Proteomes" id="UP000185779">
    <property type="component" value="Unassembled WGS sequence"/>
</dbReference>
<gene>
    <name evidence="3" type="ORF">ENI32_06615</name>
    <name evidence="4" type="ORF">SBU_000928</name>
</gene>
<keyword evidence="5" id="KW-1185">Reference proteome</keyword>
<feature type="domain" description="Toprim" evidence="2">
    <location>
        <begin position="24"/>
        <end position="105"/>
    </location>
</feature>
<dbReference type="InterPro" id="IPR006171">
    <property type="entry name" value="TOPRIM_dom"/>
</dbReference>
<keyword evidence="4" id="KW-0413">Isomerase</keyword>
<reference evidence="3" key="2">
    <citation type="journal article" date="2020" name="mSystems">
        <title>Genome- and Community-Level Interaction Insights into Carbon Utilization and Element Cycling Functions of Hydrothermarchaeota in Hydrothermal Sediment.</title>
        <authorList>
            <person name="Zhou Z."/>
            <person name="Liu Y."/>
            <person name="Xu W."/>
            <person name="Pan J."/>
            <person name="Luo Z.H."/>
            <person name="Li M."/>
        </authorList>
    </citation>
    <scope>NUCLEOTIDE SEQUENCE [LARGE SCALE GENOMIC DNA]</scope>
    <source>
        <strain evidence="3">HyVt-386</strain>
    </source>
</reference>
<dbReference type="PANTHER" id="PTHR39964">
    <property type="entry name" value="UPF0292 PROTEIN TK1411"/>
    <property type="match status" value="1"/>
</dbReference>
<dbReference type="EMBL" id="LYOR01000003">
    <property type="protein sequence ID" value="OFV66386.1"/>
    <property type="molecule type" value="Genomic_DNA"/>
</dbReference>
<reference evidence="4 5" key="1">
    <citation type="submission" date="2016-05" db="EMBL/GenBank/DDBJ databases">
        <title>Microbial consortia oxidize butane by reversing methanogenesis.</title>
        <authorList>
            <person name="Laso-Perez R."/>
            <person name="Richter M."/>
            <person name="Wegener G."/>
            <person name="Musat F."/>
        </authorList>
    </citation>
    <scope>NUCLEOTIDE SEQUENCE [LARGE SCALE GENOMIC DNA]</scope>
    <source>
        <strain evidence="4">BOX1</strain>
    </source>
</reference>
<dbReference type="SUPFAM" id="SSF110455">
    <property type="entry name" value="Toprim domain"/>
    <property type="match status" value="1"/>
</dbReference>
<dbReference type="STRING" id="1839936.SBU_000928"/>
<name>A0A1F2P6Y5_9EURY</name>
<evidence type="ECO:0000256" key="1">
    <source>
        <dbReference type="HAMAP-Rule" id="MF_01095"/>
    </source>
</evidence>
<dbReference type="GO" id="GO:0016853">
    <property type="term" value="F:isomerase activity"/>
    <property type="evidence" value="ECO:0007669"/>
    <property type="project" value="UniProtKB-KW"/>
</dbReference>
<dbReference type="AlphaFoldDB" id="A0A1F2P6Y5"/>
<dbReference type="Gene3D" id="3.40.1360.10">
    <property type="match status" value="1"/>
</dbReference>
<comment type="similarity">
    <text evidence="1">Belongs to the UPF0292 family.</text>
</comment>
<protein>
    <recommendedName>
        <fullName evidence="1">UPF0292 protein ENI32_06615</fullName>
    </recommendedName>
</protein>
<evidence type="ECO:0000313" key="4">
    <source>
        <dbReference type="EMBL" id="OFV66386.1"/>
    </source>
</evidence>
<evidence type="ECO:0000313" key="5">
    <source>
        <dbReference type="Proteomes" id="UP000185779"/>
    </source>
</evidence>